<sequence length="70" mass="8414">MHYKAINQALYECFKHKPKTAIKRYFLELNPHLRNRRSVRIRKIAMVTADLTPVYKIHCYIGYKIMISFA</sequence>
<organism evidence="1 2">
    <name type="scientific">Acanthoscelides obtectus</name>
    <name type="common">Bean weevil</name>
    <name type="synonym">Bruchus obtectus</name>
    <dbReference type="NCBI Taxonomy" id="200917"/>
    <lineage>
        <taxon>Eukaryota</taxon>
        <taxon>Metazoa</taxon>
        <taxon>Ecdysozoa</taxon>
        <taxon>Arthropoda</taxon>
        <taxon>Hexapoda</taxon>
        <taxon>Insecta</taxon>
        <taxon>Pterygota</taxon>
        <taxon>Neoptera</taxon>
        <taxon>Endopterygota</taxon>
        <taxon>Coleoptera</taxon>
        <taxon>Polyphaga</taxon>
        <taxon>Cucujiformia</taxon>
        <taxon>Chrysomeloidea</taxon>
        <taxon>Chrysomelidae</taxon>
        <taxon>Bruchinae</taxon>
        <taxon>Bruchini</taxon>
        <taxon>Acanthoscelides</taxon>
    </lineage>
</organism>
<evidence type="ECO:0000313" key="2">
    <source>
        <dbReference type="Proteomes" id="UP001152888"/>
    </source>
</evidence>
<comment type="caution">
    <text evidence="1">The sequence shown here is derived from an EMBL/GenBank/DDBJ whole genome shotgun (WGS) entry which is preliminary data.</text>
</comment>
<accession>A0A9P0NWX5</accession>
<reference evidence="1" key="1">
    <citation type="submission" date="2022-03" db="EMBL/GenBank/DDBJ databases">
        <authorList>
            <person name="Sayadi A."/>
        </authorList>
    </citation>
    <scope>NUCLEOTIDE SEQUENCE</scope>
</reference>
<protein>
    <recommendedName>
        <fullName evidence="3">Transposase</fullName>
    </recommendedName>
</protein>
<evidence type="ECO:0008006" key="3">
    <source>
        <dbReference type="Google" id="ProtNLM"/>
    </source>
</evidence>
<dbReference type="AlphaFoldDB" id="A0A9P0NWX5"/>
<keyword evidence="2" id="KW-1185">Reference proteome</keyword>
<name>A0A9P0NWX5_ACAOB</name>
<evidence type="ECO:0000313" key="1">
    <source>
        <dbReference type="EMBL" id="CAH1957489.1"/>
    </source>
</evidence>
<gene>
    <name evidence="1" type="ORF">ACAOBT_LOCUS2118</name>
</gene>
<dbReference type="Proteomes" id="UP001152888">
    <property type="component" value="Unassembled WGS sequence"/>
</dbReference>
<dbReference type="EMBL" id="CAKOFQ010006671">
    <property type="protein sequence ID" value="CAH1957489.1"/>
    <property type="molecule type" value="Genomic_DNA"/>
</dbReference>
<proteinExistence type="predicted"/>